<dbReference type="GO" id="GO:0032259">
    <property type="term" value="P:methylation"/>
    <property type="evidence" value="ECO:0007669"/>
    <property type="project" value="UniProtKB-KW"/>
</dbReference>
<dbReference type="Pfam" id="PF13489">
    <property type="entry name" value="Methyltransf_23"/>
    <property type="match status" value="1"/>
</dbReference>
<proteinExistence type="predicted"/>
<dbReference type="EMBL" id="JAEQBW010000005">
    <property type="protein sequence ID" value="MBK6265834.1"/>
    <property type="molecule type" value="Genomic_DNA"/>
</dbReference>
<organism evidence="1 2">
    <name type="scientific">Marivirga aurantiaca</name>
    <dbReference type="NCBI Taxonomy" id="2802615"/>
    <lineage>
        <taxon>Bacteria</taxon>
        <taxon>Pseudomonadati</taxon>
        <taxon>Bacteroidota</taxon>
        <taxon>Cytophagia</taxon>
        <taxon>Cytophagales</taxon>
        <taxon>Marivirgaceae</taxon>
        <taxon>Marivirga</taxon>
    </lineage>
</organism>
<dbReference type="AlphaFoldDB" id="A0A934WZF1"/>
<keyword evidence="1" id="KW-0489">Methyltransferase</keyword>
<accession>A0A934WZF1</accession>
<dbReference type="GO" id="GO:0008168">
    <property type="term" value="F:methyltransferase activity"/>
    <property type="evidence" value="ECO:0007669"/>
    <property type="project" value="UniProtKB-KW"/>
</dbReference>
<dbReference type="Proteomes" id="UP000611723">
    <property type="component" value="Unassembled WGS sequence"/>
</dbReference>
<gene>
    <name evidence="1" type="ORF">JKA74_12390</name>
</gene>
<evidence type="ECO:0000313" key="1">
    <source>
        <dbReference type="EMBL" id="MBK6265834.1"/>
    </source>
</evidence>
<keyword evidence="1" id="KW-0808">Transferase</keyword>
<comment type="caution">
    <text evidence="1">The sequence shown here is derived from an EMBL/GenBank/DDBJ whole genome shotgun (WGS) entry which is preliminary data.</text>
</comment>
<dbReference type="SUPFAM" id="SSF53335">
    <property type="entry name" value="S-adenosyl-L-methionine-dependent methyltransferases"/>
    <property type="match status" value="1"/>
</dbReference>
<dbReference type="RefSeq" id="WP_201431511.1">
    <property type="nucleotide sequence ID" value="NZ_JAEQBW010000005.1"/>
</dbReference>
<reference evidence="1" key="1">
    <citation type="submission" date="2021-01" db="EMBL/GenBank/DDBJ databases">
        <title>Marivirga aurantiaca sp. nov., isolated from intertidal surface sediments.</title>
        <authorList>
            <person name="Zhang M."/>
        </authorList>
    </citation>
    <scope>NUCLEOTIDE SEQUENCE</scope>
    <source>
        <strain evidence="1">S37H4</strain>
    </source>
</reference>
<sequence>MKKDILTHICRLCNNSGTVFSQSKKKLFYQCPICSGIFADSAYLPTDKTEIERYESHNNDTSDPRYRNFVSPITNAIETNFTLDHSGLDFGSGTGPVITEVLTEKGYNIKPYDPYFDNHPELLKQKYDFIACCEVIEHFHQPAKEFQQLRNLLKKGGKLFIMTDPYKEGIDFLNWYYKNDPTHVFFYKKETFHWIRDQYNFSDCTIAGRLIVFSD</sequence>
<name>A0A934WZF1_9BACT</name>
<protein>
    <submittedName>
        <fullName evidence="1">Class I SAM-dependent methyltransferase</fullName>
    </submittedName>
</protein>
<evidence type="ECO:0000313" key="2">
    <source>
        <dbReference type="Proteomes" id="UP000611723"/>
    </source>
</evidence>
<dbReference type="Gene3D" id="3.40.50.150">
    <property type="entry name" value="Vaccinia Virus protein VP39"/>
    <property type="match status" value="1"/>
</dbReference>
<dbReference type="CDD" id="cd02440">
    <property type="entry name" value="AdoMet_MTases"/>
    <property type="match status" value="1"/>
</dbReference>
<keyword evidence="2" id="KW-1185">Reference proteome</keyword>
<dbReference type="InterPro" id="IPR029063">
    <property type="entry name" value="SAM-dependent_MTases_sf"/>
</dbReference>